<dbReference type="EMBL" id="CP102382">
    <property type="protein sequence ID" value="UUV22547.1"/>
    <property type="molecule type" value="Genomic_DNA"/>
</dbReference>
<accession>A0ABY5NVT9</accession>
<dbReference type="Proteomes" id="UP001317001">
    <property type="component" value="Chromosome"/>
</dbReference>
<protein>
    <submittedName>
        <fullName evidence="1">Uncharacterized protein</fullName>
    </submittedName>
</protein>
<evidence type="ECO:0000313" key="2">
    <source>
        <dbReference type="Proteomes" id="UP001317001"/>
    </source>
</evidence>
<evidence type="ECO:0000313" key="1">
    <source>
        <dbReference type="EMBL" id="UUV22547.1"/>
    </source>
</evidence>
<gene>
    <name evidence="1" type="ORF">NPX36_05770</name>
</gene>
<dbReference type="PROSITE" id="PS51257">
    <property type="entry name" value="PROKAR_LIPOPROTEIN"/>
    <property type="match status" value="1"/>
</dbReference>
<sequence>MKKNNLKNFGKFSVAFLGTIILATVFTACEAENELLLEHDTNTMLQAKSSSSTESEITEIINNNCGTIDYNQAGTPEAEYHFSSLDEFEQTISGICESSATPINLEKATSSTPCGDGMYTASISIGANL</sequence>
<keyword evidence="2" id="KW-1185">Reference proteome</keyword>
<dbReference type="RefSeq" id="WP_257500462.1">
    <property type="nucleotide sequence ID" value="NZ_CP102382.1"/>
</dbReference>
<organism evidence="1 2">
    <name type="scientific">Paenimyroides aestuarii</name>
    <dbReference type="NCBI Taxonomy" id="2968490"/>
    <lineage>
        <taxon>Bacteria</taxon>
        <taxon>Pseudomonadati</taxon>
        <taxon>Bacteroidota</taxon>
        <taxon>Flavobacteriia</taxon>
        <taxon>Flavobacteriales</taxon>
        <taxon>Flavobacteriaceae</taxon>
        <taxon>Paenimyroides</taxon>
    </lineage>
</organism>
<reference evidence="1 2" key="1">
    <citation type="submission" date="2022-08" db="EMBL/GenBank/DDBJ databases">
        <title>Myroides zhujiangensis sp. nov., a novel bacterium isolated from sediment in the Pearl River Estuary.</title>
        <authorList>
            <person name="Cui L."/>
        </authorList>
    </citation>
    <scope>NUCLEOTIDE SEQUENCE [LARGE SCALE GENOMIC DNA]</scope>
    <source>
        <strain evidence="1 2">SCSIO 72103</strain>
    </source>
</reference>
<proteinExistence type="predicted"/>
<name>A0ABY5NVT9_9FLAO</name>